<protein>
    <submittedName>
        <fullName evidence="1">Helix-turn-helix domain-containing protein</fullName>
    </submittedName>
</protein>
<accession>A0AC61R9B6</accession>
<sequence length="393" mass="46699">MNMIEFTQKKGNGFLSKFKIFKMRFFKENKQEKYDKERFYGAYIHDLRRYYEISQKDLAKMLHVSAPALSKMESGQQNMDYGTFRQCINYFNKVDPDYNFNEKISKLAEAEQLLEFCVQEFINLSYFDKTDRIKKYLDNQDNKNSIAYFHYKMIESFYEMFNGKGTMEQIRVILEINYFLSPDYLAVLYDLYGIIEDTKNIEITQYQIKLLQKSRALAQQSNQSDLLGLVEYHLAYRFNNCHNYYSALEIIEQAETNLQKSGSYRRLVTVQMNKANLYLKLKIYSRANLIYSNLLSRKDQIQNNLVETSLYDNIAWCLFIQEKDEQALAYAMQALSLGSTFPDIYIVLAFSNYRLHQFDLARQYATEFLEKNFEEERAVLIGLFMELMLAVLD</sequence>
<dbReference type="EMBL" id="SRYG01000004">
    <property type="protein sequence ID" value="TGY66703.1"/>
    <property type="molecule type" value="Genomic_DNA"/>
</dbReference>
<evidence type="ECO:0000313" key="2">
    <source>
        <dbReference type="Proteomes" id="UP000308836"/>
    </source>
</evidence>
<name>A0AC61R9B6_9FIRM</name>
<evidence type="ECO:0000313" key="1">
    <source>
        <dbReference type="EMBL" id="TGY66703.1"/>
    </source>
</evidence>
<gene>
    <name evidence="1" type="ORF">E5336_02620</name>
</gene>
<reference evidence="1" key="1">
    <citation type="submission" date="2019-04" db="EMBL/GenBank/DDBJ databases">
        <title>Microbes associate with the intestines of laboratory mice.</title>
        <authorList>
            <person name="Navarre W."/>
            <person name="Wong E."/>
            <person name="Huang K."/>
            <person name="Tropini C."/>
            <person name="Ng K."/>
            <person name="Yu B."/>
        </authorList>
    </citation>
    <scope>NUCLEOTIDE SEQUENCE</scope>
    <source>
        <strain evidence="1">NM09_H32</strain>
    </source>
</reference>
<comment type="caution">
    <text evidence="1">The sequence shown here is derived from an EMBL/GenBank/DDBJ whole genome shotgun (WGS) entry which is preliminary data.</text>
</comment>
<keyword evidence="2" id="KW-1185">Reference proteome</keyword>
<proteinExistence type="predicted"/>
<organism evidence="1 2">
    <name type="scientific">Dubosiella muris</name>
    <dbReference type="NCBI Taxonomy" id="3038133"/>
    <lineage>
        <taxon>Bacteria</taxon>
        <taxon>Bacillati</taxon>
        <taxon>Bacillota</taxon>
        <taxon>Erysipelotrichia</taxon>
        <taxon>Erysipelotrichales</taxon>
        <taxon>Erysipelotrichaceae</taxon>
        <taxon>Dubosiella</taxon>
    </lineage>
</organism>
<dbReference type="Proteomes" id="UP000308836">
    <property type="component" value="Unassembled WGS sequence"/>
</dbReference>